<evidence type="ECO:0008006" key="3">
    <source>
        <dbReference type="Google" id="ProtNLM"/>
    </source>
</evidence>
<comment type="caution">
    <text evidence="1">The sequence shown here is derived from an EMBL/GenBank/DDBJ whole genome shotgun (WGS) entry which is preliminary data.</text>
</comment>
<dbReference type="EMBL" id="JACHWR010000001">
    <property type="protein sequence ID" value="MBB3041248.1"/>
    <property type="molecule type" value="Genomic_DNA"/>
</dbReference>
<dbReference type="InterPro" id="IPR021678">
    <property type="entry name" value="DUF3263"/>
</dbReference>
<accession>A0A7W4VTK8</accession>
<dbReference type="Proteomes" id="UP000589626">
    <property type="component" value="Unassembled WGS sequence"/>
</dbReference>
<reference evidence="1 2" key="1">
    <citation type="submission" date="2020-08" db="EMBL/GenBank/DDBJ databases">
        <title>Sequencing the genomes of 1000 actinobacteria strains.</title>
        <authorList>
            <person name="Klenk H.-P."/>
        </authorList>
    </citation>
    <scope>NUCLEOTIDE SEQUENCE [LARGE SCALE GENOMIC DNA]</scope>
    <source>
        <strain evidence="1 2">DSM 105498</strain>
    </source>
</reference>
<protein>
    <recommendedName>
        <fullName evidence="3">DUF3263 domain-containing protein</fullName>
    </recommendedName>
</protein>
<name>A0A7W4VTK8_9ACTN</name>
<dbReference type="Pfam" id="PF11662">
    <property type="entry name" value="DUF3263"/>
    <property type="match status" value="1"/>
</dbReference>
<organism evidence="1 2">
    <name type="scientific">Nocardioides soli</name>
    <dbReference type="NCBI Taxonomy" id="1036020"/>
    <lineage>
        <taxon>Bacteria</taxon>
        <taxon>Bacillati</taxon>
        <taxon>Actinomycetota</taxon>
        <taxon>Actinomycetes</taxon>
        <taxon>Propionibacteriales</taxon>
        <taxon>Nocardioidaceae</taxon>
        <taxon>Nocardioides</taxon>
    </lineage>
</organism>
<gene>
    <name evidence="1" type="ORF">FHU40_001049</name>
</gene>
<dbReference type="AlphaFoldDB" id="A0A7W4VTK8"/>
<evidence type="ECO:0000313" key="1">
    <source>
        <dbReference type="EMBL" id="MBB3041248.1"/>
    </source>
</evidence>
<evidence type="ECO:0000313" key="2">
    <source>
        <dbReference type="Proteomes" id="UP000589626"/>
    </source>
</evidence>
<dbReference type="RefSeq" id="WP_183591169.1">
    <property type="nucleotide sequence ID" value="NZ_JACHWR010000001.1"/>
</dbReference>
<sequence length="96" mass="11229">MTSTATASPSEPLTDEHLEILTFEQQWWRYPAAKETAVRDLFGMSMTRYYQLLNRLIDHPAALAHDPLLVRRLQRLRAARAHQRSARRLGFERTSH</sequence>
<keyword evidence="2" id="KW-1185">Reference proteome</keyword>
<proteinExistence type="predicted"/>